<dbReference type="InterPro" id="IPR003501">
    <property type="entry name" value="PTS_EIIB_2/3"/>
</dbReference>
<protein>
    <submittedName>
        <fullName evidence="4">Galactitol-specific phosphotransferase system IIB component</fullName>
    </submittedName>
</protein>
<gene>
    <name evidence="4" type="ORF">DES37_105230</name>
</gene>
<dbReference type="EMBL" id="QGTS01000005">
    <property type="protein sequence ID" value="PWW09575.1"/>
    <property type="molecule type" value="Genomic_DNA"/>
</dbReference>
<dbReference type="GO" id="GO:0009401">
    <property type="term" value="P:phosphoenolpyruvate-dependent sugar phosphotransferase system"/>
    <property type="evidence" value="ECO:0007669"/>
    <property type="project" value="UniProtKB-KW"/>
</dbReference>
<evidence type="ECO:0000256" key="2">
    <source>
        <dbReference type="ARBA" id="ARBA00022683"/>
    </source>
</evidence>
<proteinExistence type="predicted"/>
<dbReference type="AlphaFoldDB" id="A0A317Q0D4"/>
<dbReference type="SUPFAM" id="SSF52794">
    <property type="entry name" value="PTS system IIB component-like"/>
    <property type="match status" value="1"/>
</dbReference>
<dbReference type="Pfam" id="PF02302">
    <property type="entry name" value="PTS_IIB"/>
    <property type="match status" value="1"/>
</dbReference>
<name>A0A317Q0D4_9ENTR</name>
<reference evidence="4 5" key="1">
    <citation type="submission" date="2018-05" db="EMBL/GenBank/DDBJ databases">
        <title>Genomic Encyclopedia of Type Strains, Phase IV (KMG-IV): sequencing the most valuable type-strain genomes for metagenomic binning, comparative biology and taxonomic classification.</title>
        <authorList>
            <person name="Goeker M."/>
        </authorList>
    </citation>
    <scope>NUCLEOTIDE SEQUENCE [LARGE SCALE GENOMIC DNA]</scope>
    <source>
        <strain evidence="4 5">DSM 19579</strain>
    </source>
</reference>
<dbReference type="PROSITE" id="PS51099">
    <property type="entry name" value="PTS_EIIB_TYPE_2"/>
    <property type="match status" value="1"/>
</dbReference>
<evidence type="ECO:0000259" key="3">
    <source>
        <dbReference type="PROSITE" id="PS51099"/>
    </source>
</evidence>
<comment type="caution">
    <text evidence="4">The sequence shown here is derived from an EMBL/GenBank/DDBJ whole genome shotgun (WGS) entry which is preliminary data.</text>
</comment>
<dbReference type="InterPro" id="IPR036095">
    <property type="entry name" value="PTS_EIIB-like_sf"/>
</dbReference>
<evidence type="ECO:0000256" key="1">
    <source>
        <dbReference type="ARBA" id="ARBA00022679"/>
    </source>
</evidence>
<accession>A0A317Q0D4</accession>
<dbReference type="Proteomes" id="UP000246744">
    <property type="component" value="Unassembled WGS sequence"/>
</dbReference>
<evidence type="ECO:0000313" key="5">
    <source>
        <dbReference type="Proteomes" id="UP000246744"/>
    </source>
</evidence>
<dbReference type="Gene3D" id="3.40.50.2300">
    <property type="match status" value="1"/>
</dbReference>
<keyword evidence="1 4" id="KW-0808">Transferase</keyword>
<dbReference type="GO" id="GO:0008982">
    <property type="term" value="F:protein-N(PI)-phosphohistidine-sugar phosphotransferase activity"/>
    <property type="evidence" value="ECO:0007669"/>
    <property type="project" value="InterPro"/>
</dbReference>
<dbReference type="InterPro" id="IPR013011">
    <property type="entry name" value="PTS_EIIB_2"/>
</dbReference>
<evidence type="ECO:0000313" key="4">
    <source>
        <dbReference type="EMBL" id="PWW09575.1"/>
    </source>
</evidence>
<keyword evidence="5" id="KW-1185">Reference proteome</keyword>
<organism evidence="4 5">
    <name type="scientific">Mangrovibacter plantisponsor</name>
    <dbReference type="NCBI Taxonomy" id="451513"/>
    <lineage>
        <taxon>Bacteria</taxon>
        <taxon>Pseudomonadati</taxon>
        <taxon>Pseudomonadota</taxon>
        <taxon>Gammaproteobacteria</taxon>
        <taxon>Enterobacterales</taxon>
        <taxon>Enterobacteriaceae</taxon>
        <taxon>Mangrovibacter</taxon>
    </lineage>
</organism>
<dbReference type="CDD" id="cd05563">
    <property type="entry name" value="PTS_IIB_ascorbate"/>
    <property type="match status" value="1"/>
</dbReference>
<sequence>MRYGFGPAFGYINRGFQYAILPENLNIAGVNITLLLSAQDNFPVRYKKVNIMKIMAICGSGLGSSFMVEMNIKKVLKRINVEAEVEHADLSSATPGAADLFVMAKDIAASASVPEHQLLVINNIIDINELEAKLAAYFSDR</sequence>
<keyword evidence="2" id="KW-0598">Phosphotransferase system</keyword>
<feature type="domain" description="PTS EIIB type-2" evidence="3">
    <location>
        <begin position="52"/>
        <end position="141"/>
    </location>
</feature>